<dbReference type="Proteomes" id="UP000299102">
    <property type="component" value="Unassembled WGS sequence"/>
</dbReference>
<dbReference type="OrthoDB" id="412981at2759"/>
<name>A0A4C1UZS8_EUMVA</name>
<sequence>MPPKLRLQGQEVEWQTRVRHLSVQIDRSMPMTAQGYIRSRLTYAAPGWYALCSASQSKKIQAQQNIALRMIVEARWYVLNDARDLCMRLDKRILDIADQGYEFLRNIVSTQERSLSGRPLPRELLRIPPPKN</sequence>
<gene>
    <name evidence="1" type="ORF">EVAR_84629_1</name>
</gene>
<reference evidence="1 2" key="1">
    <citation type="journal article" date="2019" name="Commun. Biol.">
        <title>The bagworm genome reveals a unique fibroin gene that provides high tensile strength.</title>
        <authorList>
            <person name="Kono N."/>
            <person name="Nakamura H."/>
            <person name="Ohtoshi R."/>
            <person name="Tomita M."/>
            <person name="Numata K."/>
            <person name="Arakawa K."/>
        </authorList>
    </citation>
    <scope>NUCLEOTIDE SEQUENCE [LARGE SCALE GENOMIC DNA]</scope>
</reference>
<evidence type="ECO:0000313" key="2">
    <source>
        <dbReference type="Proteomes" id="UP000299102"/>
    </source>
</evidence>
<accession>A0A4C1UZS8</accession>
<protein>
    <submittedName>
        <fullName evidence="1">Uncharacterized protein</fullName>
    </submittedName>
</protein>
<dbReference type="AlphaFoldDB" id="A0A4C1UZS8"/>
<organism evidence="1 2">
    <name type="scientific">Eumeta variegata</name>
    <name type="common">Bagworm moth</name>
    <name type="synonym">Eumeta japonica</name>
    <dbReference type="NCBI Taxonomy" id="151549"/>
    <lineage>
        <taxon>Eukaryota</taxon>
        <taxon>Metazoa</taxon>
        <taxon>Ecdysozoa</taxon>
        <taxon>Arthropoda</taxon>
        <taxon>Hexapoda</taxon>
        <taxon>Insecta</taxon>
        <taxon>Pterygota</taxon>
        <taxon>Neoptera</taxon>
        <taxon>Endopterygota</taxon>
        <taxon>Lepidoptera</taxon>
        <taxon>Glossata</taxon>
        <taxon>Ditrysia</taxon>
        <taxon>Tineoidea</taxon>
        <taxon>Psychidae</taxon>
        <taxon>Oiketicinae</taxon>
        <taxon>Eumeta</taxon>
    </lineage>
</organism>
<dbReference type="EMBL" id="BGZK01000247">
    <property type="protein sequence ID" value="GBP31517.1"/>
    <property type="molecule type" value="Genomic_DNA"/>
</dbReference>
<keyword evidence="2" id="KW-1185">Reference proteome</keyword>
<proteinExistence type="predicted"/>
<evidence type="ECO:0000313" key="1">
    <source>
        <dbReference type="EMBL" id="GBP31517.1"/>
    </source>
</evidence>
<comment type="caution">
    <text evidence="1">The sequence shown here is derived from an EMBL/GenBank/DDBJ whole genome shotgun (WGS) entry which is preliminary data.</text>
</comment>